<dbReference type="PANTHER" id="PTHR16509:SF1">
    <property type="entry name" value="MANGANESE-DEPENDENT ADP-RIBOSE_CDP-ALCOHOL DIPHOSPHATASE"/>
    <property type="match status" value="1"/>
</dbReference>
<feature type="region of interest" description="Disordered" evidence="1">
    <location>
        <begin position="43"/>
        <end position="62"/>
    </location>
</feature>
<dbReference type="OrthoDB" id="9675250at2759"/>
<feature type="compositionally biased region" description="Basic residues" evidence="1">
    <location>
        <begin position="51"/>
        <end position="62"/>
    </location>
</feature>
<dbReference type="SUPFAM" id="SSF56300">
    <property type="entry name" value="Metallo-dependent phosphatases"/>
    <property type="match status" value="1"/>
</dbReference>
<dbReference type="InterPro" id="IPR029052">
    <property type="entry name" value="Metallo-depent_PP-like"/>
</dbReference>
<dbReference type="GO" id="GO:0008663">
    <property type="term" value="F:2',3'-cyclic-nucleotide 2'-phosphodiesterase activity"/>
    <property type="evidence" value="ECO:0007669"/>
    <property type="project" value="TreeGrafter"/>
</dbReference>
<protein>
    <recommendedName>
        <fullName evidence="2">Calcineurin-like phosphoesterase domain-containing protein</fullName>
    </recommendedName>
</protein>
<dbReference type="EMBL" id="CAKKNE010000005">
    <property type="protein sequence ID" value="CAH0376492.1"/>
    <property type="molecule type" value="Genomic_DNA"/>
</dbReference>
<accession>A0A8J2X122</accession>
<feature type="domain" description="Calcineurin-like phosphoesterase" evidence="2">
    <location>
        <begin position="97"/>
        <end position="361"/>
    </location>
</feature>
<dbReference type="Gene3D" id="3.60.21.10">
    <property type="match status" value="1"/>
</dbReference>
<reference evidence="3" key="1">
    <citation type="submission" date="2021-11" db="EMBL/GenBank/DDBJ databases">
        <authorList>
            <consortium name="Genoscope - CEA"/>
            <person name="William W."/>
        </authorList>
    </citation>
    <scope>NUCLEOTIDE SEQUENCE</scope>
</reference>
<name>A0A8J2X122_9STRA</name>
<organism evidence="3 4">
    <name type="scientific">Pelagomonas calceolata</name>
    <dbReference type="NCBI Taxonomy" id="35677"/>
    <lineage>
        <taxon>Eukaryota</taxon>
        <taxon>Sar</taxon>
        <taxon>Stramenopiles</taxon>
        <taxon>Ochrophyta</taxon>
        <taxon>Pelagophyceae</taxon>
        <taxon>Pelagomonadales</taxon>
        <taxon>Pelagomonadaceae</taxon>
        <taxon>Pelagomonas</taxon>
    </lineage>
</organism>
<feature type="non-terminal residue" evidence="3">
    <location>
        <position position="1"/>
    </location>
</feature>
<dbReference type="GO" id="GO:0047631">
    <property type="term" value="F:ADP-ribose diphosphatase activity"/>
    <property type="evidence" value="ECO:0007669"/>
    <property type="project" value="TreeGrafter"/>
</dbReference>
<evidence type="ECO:0000313" key="4">
    <source>
        <dbReference type="Proteomes" id="UP000789595"/>
    </source>
</evidence>
<dbReference type="InterPro" id="IPR004843">
    <property type="entry name" value="Calcineurin-like_PHP"/>
</dbReference>
<keyword evidence="4" id="KW-1185">Reference proteome</keyword>
<comment type="caution">
    <text evidence="3">The sequence shown here is derived from an EMBL/GenBank/DDBJ whole genome shotgun (WGS) entry which is preliminary data.</text>
</comment>
<dbReference type="GO" id="GO:0047734">
    <property type="term" value="F:CDP-glycerol diphosphatase activity"/>
    <property type="evidence" value="ECO:0007669"/>
    <property type="project" value="TreeGrafter"/>
</dbReference>
<gene>
    <name evidence="3" type="ORF">PECAL_5P10860</name>
</gene>
<dbReference type="AlphaFoldDB" id="A0A8J2X122"/>
<feature type="non-terminal residue" evidence="3">
    <location>
        <position position="406"/>
    </location>
</feature>
<dbReference type="GO" id="GO:0030145">
    <property type="term" value="F:manganese ion binding"/>
    <property type="evidence" value="ECO:0007669"/>
    <property type="project" value="TreeGrafter"/>
</dbReference>
<sequence length="406" mass="43963">GFQPRLLLQAGLYRHSRPSPASFERLKQAATQGAGITRLRGNLQAAQGATSKRHASRSTRRRRRNTMVLTTLVRRSAACVSLAVAQALHTRCDRGVRFGVVADVQYCDIDDARNFAGTEVRFYRGSLDGARRAARGFEEARLGRGLDFVAQLGDLIDGQNAGGYGALKGKKPRSKKALDEVLEALGACPVTHYHCVGNHELYNFEPDQLVEGPLNANNHVIASGKLYHAFVHDGWTFIVLNPYEASSSLPKHTHGYKAAAKVLTEKNPNPVLSDEPCNFFEGLAGEGMRFVPFNGAVGETQRKWLAEVLSKAPGPCVVFSHLPLFHESCSWRNVAWDSPEVLEVLREAGNVVAVVAGHSHSGGYALDDHGIHHVVVEATLTHETAFGICECLGDGSITIAGEGSVP</sequence>
<evidence type="ECO:0000256" key="1">
    <source>
        <dbReference type="SAM" id="MobiDB-lite"/>
    </source>
</evidence>
<proteinExistence type="predicted"/>
<evidence type="ECO:0000259" key="2">
    <source>
        <dbReference type="Pfam" id="PF00149"/>
    </source>
</evidence>
<dbReference type="PANTHER" id="PTHR16509">
    <property type="match status" value="1"/>
</dbReference>
<dbReference type="Proteomes" id="UP000789595">
    <property type="component" value="Unassembled WGS sequence"/>
</dbReference>
<dbReference type="Pfam" id="PF00149">
    <property type="entry name" value="Metallophos"/>
    <property type="match status" value="1"/>
</dbReference>
<evidence type="ECO:0000313" key="3">
    <source>
        <dbReference type="EMBL" id="CAH0376492.1"/>
    </source>
</evidence>